<keyword evidence="1" id="KW-0732">Signal</keyword>
<dbReference type="Proteomes" id="UP000739565">
    <property type="component" value="Unassembled WGS sequence"/>
</dbReference>
<protein>
    <recommendedName>
        <fullName evidence="4">Outer membrane protein beta-barrel domain-containing protein</fullName>
    </recommendedName>
</protein>
<organism evidence="2 3">
    <name type="scientific">Zwartia hollandica</name>
    <dbReference type="NCBI Taxonomy" id="324606"/>
    <lineage>
        <taxon>Bacteria</taxon>
        <taxon>Pseudomonadati</taxon>
        <taxon>Pseudomonadota</taxon>
        <taxon>Betaproteobacteria</taxon>
        <taxon>Burkholderiales</taxon>
        <taxon>Alcaligenaceae</taxon>
        <taxon>Zwartia</taxon>
    </lineage>
</organism>
<name>A0A953N7Q0_9BURK</name>
<sequence length="269" mass="28690">MTNYLTSIKYAATASILVGATTLTSVATAQTAANKPQPVFQVSDTWRFNVTPYLWLVNINGSVYYDNTRLGRVNLNSSELLSHLNGAGMLTLEAHKGRLGLAADLVYSKISAQDSAVRGAVDLGSKTSVEQGIYTVAGTYTLHNSPSAYVDALVGVRVLDMKTSTSIAVQGTPLGLSKTKNTTTTDPIIGLKGRVQLGASDYFVPFYIDVGGGSSNTEITSQQMIGVGRAFAWGDTTLGIKNLYYKQKANNVTTDQSLYGVTLGVTFKF</sequence>
<dbReference type="EMBL" id="JAHXRI010000001">
    <property type="protein sequence ID" value="MBZ1349118.1"/>
    <property type="molecule type" value="Genomic_DNA"/>
</dbReference>
<feature type="chain" id="PRO_5036818016" description="Outer membrane protein beta-barrel domain-containing protein" evidence="1">
    <location>
        <begin position="30"/>
        <end position="269"/>
    </location>
</feature>
<evidence type="ECO:0000313" key="3">
    <source>
        <dbReference type="Proteomes" id="UP000739565"/>
    </source>
</evidence>
<dbReference type="RefSeq" id="WP_259659537.1">
    <property type="nucleotide sequence ID" value="NZ_JAHXRI010000001.1"/>
</dbReference>
<dbReference type="AlphaFoldDB" id="A0A953N7Q0"/>
<comment type="caution">
    <text evidence="2">The sequence shown here is derived from an EMBL/GenBank/DDBJ whole genome shotgun (WGS) entry which is preliminary data.</text>
</comment>
<keyword evidence="3" id="KW-1185">Reference proteome</keyword>
<evidence type="ECO:0008006" key="4">
    <source>
        <dbReference type="Google" id="ProtNLM"/>
    </source>
</evidence>
<evidence type="ECO:0000256" key="1">
    <source>
        <dbReference type="SAM" id="SignalP"/>
    </source>
</evidence>
<proteinExistence type="predicted"/>
<evidence type="ECO:0000313" key="2">
    <source>
        <dbReference type="EMBL" id="MBZ1349118.1"/>
    </source>
</evidence>
<gene>
    <name evidence="2" type="ORF">KZZ10_00525</name>
</gene>
<reference evidence="2" key="1">
    <citation type="submission" date="2021-07" db="EMBL/GenBank/DDBJ databases">
        <title>New genus and species of the family Alcaligenaceae.</title>
        <authorList>
            <person name="Hahn M.W."/>
        </authorList>
    </citation>
    <scope>NUCLEOTIDE SEQUENCE</scope>
    <source>
        <strain evidence="2">LF4-65</strain>
    </source>
</reference>
<accession>A0A953N7Q0</accession>
<feature type="signal peptide" evidence="1">
    <location>
        <begin position="1"/>
        <end position="29"/>
    </location>
</feature>